<dbReference type="EMBL" id="CP073721">
    <property type="protein sequence ID" value="UWZ39602.1"/>
    <property type="molecule type" value="Genomic_DNA"/>
</dbReference>
<dbReference type="Gene3D" id="3.30.450.40">
    <property type="match status" value="1"/>
</dbReference>
<feature type="domain" description="ANTAR" evidence="3">
    <location>
        <begin position="141"/>
        <end position="202"/>
    </location>
</feature>
<keyword evidence="1" id="KW-0805">Transcription regulation</keyword>
<dbReference type="RefSeq" id="WP_260729024.1">
    <property type="nucleotide sequence ID" value="NZ_CP073721.1"/>
</dbReference>
<dbReference type="InterPro" id="IPR005561">
    <property type="entry name" value="ANTAR"/>
</dbReference>
<accession>A0ABY5ZCL2</accession>
<dbReference type="Pfam" id="PF03861">
    <property type="entry name" value="ANTAR"/>
    <property type="match status" value="1"/>
</dbReference>
<name>A0ABY5ZCL2_9ACTN</name>
<dbReference type="InterPro" id="IPR036388">
    <property type="entry name" value="WH-like_DNA-bd_sf"/>
</dbReference>
<dbReference type="Gene3D" id="1.10.10.10">
    <property type="entry name" value="Winged helix-like DNA-binding domain superfamily/Winged helix DNA-binding domain"/>
    <property type="match status" value="1"/>
</dbReference>
<dbReference type="InterPro" id="IPR003018">
    <property type="entry name" value="GAF"/>
</dbReference>
<evidence type="ECO:0000256" key="1">
    <source>
        <dbReference type="ARBA" id="ARBA00023015"/>
    </source>
</evidence>
<dbReference type="InterPro" id="IPR029016">
    <property type="entry name" value="GAF-like_dom_sf"/>
</dbReference>
<keyword evidence="5" id="KW-1185">Reference proteome</keyword>
<dbReference type="SUPFAM" id="SSF55781">
    <property type="entry name" value="GAF domain-like"/>
    <property type="match status" value="1"/>
</dbReference>
<dbReference type="Pfam" id="PF13185">
    <property type="entry name" value="GAF_2"/>
    <property type="match status" value="1"/>
</dbReference>
<keyword evidence="2" id="KW-0804">Transcription</keyword>
<evidence type="ECO:0000259" key="3">
    <source>
        <dbReference type="PROSITE" id="PS50921"/>
    </source>
</evidence>
<organism evidence="4 5">
    <name type="scientific">Dactylosporangium roseum</name>
    <dbReference type="NCBI Taxonomy" id="47989"/>
    <lineage>
        <taxon>Bacteria</taxon>
        <taxon>Bacillati</taxon>
        <taxon>Actinomycetota</taxon>
        <taxon>Actinomycetes</taxon>
        <taxon>Micromonosporales</taxon>
        <taxon>Micromonosporaceae</taxon>
        <taxon>Dactylosporangium</taxon>
    </lineage>
</organism>
<evidence type="ECO:0000313" key="5">
    <source>
        <dbReference type="Proteomes" id="UP001058271"/>
    </source>
</evidence>
<sequence>MVELLERVCLDVVQALSASGAGVSVMANDGVHGMAAASDPSTARIEELQFTLGEGPCIDAFASGRPVLVSDLADGATIRWPMYTPAVRDAGVRAVFAFPLQIGAARLGVLDVFRTRPGSLSRAELGQAFTFADLMVMTLLDGQERADVGEFDEVFEHRAELFQAQGMVMVQLGIPLTDALVRIRAHAYASNRPLSEVAADIVARRLRFNSDHA</sequence>
<dbReference type="PIRSF" id="PIRSF036625">
    <property type="entry name" value="GAF_ANTAR"/>
    <property type="match status" value="1"/>
</dbReference>
<reference evidence="4" key="1">
    <citation type="submission" date="2021-04" db="EMBL/GenBank/DDBJ databases">
        <title>Biosynthetic gene clusters of Dactylosporangioum roseum.</title>
        <authorList>
            <person name="Hartkoorn R.C."/>
            <person name="Beaudoing E."/>
            <person name="Hot D."/>
            <person name="Moureu S."/>
        </authorList>
    </citation>
    <scope>NUCLEOTIDE SEQUENCE</scope>
    <source>
        <strain evidence="4">NRRL B-16295</strain>
    </source>
</reference>
<dbReference type="InterPro" id="IPR012074">
    <property type="entry name" value="GAF_ANTAR"/>
</dbReference>
<gene>
    <name evidence="4" type="ORF">Drose_16065</name>
</gene>
<dbReference type="PROSITE" id="PS50921">
    <property type="entry name" value="ANTAR"/>
    <property type="match status" value="1"/>
</dbReference>
<evidence type="ECO:0000313" key="4">
    <source>
        <dbReference type="EMBL" id="UWZ39602.1"/>
    </source>
</evidence>
<proteinExistence type="predicted"/>
<evidence type="ECO:0000256" key="2">
    <source>
        <dbReference type="ARBA" id="ARBA00023163"/>
    </source>
</evidence>
<protein>
    <submittedName>
        <fullName evidence="4">GAF and ANTAR domain-containing protein</fullName>
    </submittedName>
</protein>
<dbReference type="Proteomes" id="UP001058271">
    <property type="component" value="Chromosome"/>
</dbReference>
<dbReference type="SMART" id="SM01012">
    <property type="entry name" value="ANTAR"/>
    <property type="match status" value="1"/>
</dbReference>